<evidence type="ECO:0000313" key="1">
    <source>
        <dbReference type="EMBL" id="KAJ4451192.1"/>
    </source>
</evidence>
<accession>A0ABQ8TYL6</accession>
<gene>
    <name evidence="1" type="ORF">ANN_02652</name>
</gene>
<name>A0ABQ8TYL6_PERAM</name>
<protein>
    <recommendedName>
        <fullName evidence="3">HTH CENPB-type domain-containing protein</fullName>
    </recommendedName>
</protein>
<dbReference type="EMBL" id="JAJSOF020000001">
    <property type="protein sequence ID" value="KAJ4451192.1"/>
    <property type="molecule type" value="Genomic_DNA"/>
</dbReference>
<evidence type="ECO:0000313" key="2">
    <source>
        <dbReference type="Proteomes" id="UP001148838"/>
    </source>
</evidence>
<proteinExistence type="predicted"/>
<reference evidence="1 2" key="1">
    <citation type="journal article" date="2022" name="Allergy">
        <title>Genome assembly and annotation of Periplaneta americana reveal a comprehensive cockroach allergen profile.</title>
        <authorList>
            <person name="Wang L."/>
            <person name="Xiong Q."/>
            <person name="Saelim N."/>
            <person name="Wang L."/>
            <person name="Nong W."/>
            <person name="Wan A.T."/>
            <person name="Shi M."/>
            <person name="Liu X."/>
            <person name="Cao Q."/>
            <person name="Hui J.H.L."/>
            <person name="Sookrung N."/>
            <person name="Leung T.F."/>
            <person name="Tungtrongchitr A."/>
            <person name="Tsui S.K.W."/>
        </authorList>
    </citation>
    <scope>NUCLEOTIDE SEQUENCE [LARGE SCALE GENOMIC DNA]</scope>
    <source>
        <strain evidence="1">PWHHKU_190912</strain>
    </source>
</reference>
<keyword evidence="2" id="KW-1185">Reference proteome</keyword>
<evidence type="ECO:0008006" key="3">
    <source>
        <dbReference type="Google" id="ProtNLM"/>
    </source>
</evidence>
<comment type="caution">
    <text evidence="1">The sequence shown here is derived from an EMBL/GenBank/DDBJ whole genome shotgun (WGS) entry which is preliminary data.</text>
</comment>
<organism evidence="1 2">
    <name type="scientific">Periplaneta americana</name>
    <name type="common">American cockroach</name>
    <name type="synonym">Blatta americana</name>
    <dbReference type="NCBI Taxonomy" id="6978"/>
    <lineage>
        <taxon>Eukaryota</taxon>
        <taxon>Metazoa</taxon>
        <taxon>Ecdysozoa</taxon>
        <taxon>Arthropoda</taxon>
        <taxon>Hexapoda</taxon>
        <taxon>Insecta</taxon>
        <taxon>Pterygota</taxon>
        <taxon>Neoptera</taxon>
        <taxon>Polyneoptera</taxon>
        <taxon>Dictyoptera</taxon>
        <taxon>Blattodea</taxon>
        <taxon>Blattoidea</taxon>
        <taxon>Blattidae</taxon>
        <taxon>Blattinae</taxon>
        <taxon>Periplaneta</taxon>
    </lineage>
</organism>
<sequence>MDNRLYGLKGTDVKRMAFQLAIRNGIKRPFSQKTGSAGKKWLAGFLRRHPQFCVRVPQGISQARVEGFNPERVATFFN</sequence>
<dbReference type="Proteomes" id="UP001148838">
    <property type="component" value="Unassembled WGS sequence"/>
</dbReference>